<keyword evidence="2" id="KW-1185">Reference proteome</keyword>
<dbReference type="EMBL" id="NEDP02076639">
    <property type="protein sequence ID" value="OWF36322.1"/>
    <property type="molecule type" value="Genomic_DNA"/>
</dbReference>
<proteinExistence type="predicted"/>
<name>A0A210PIL6_MIZYE</name>
<evidence type="ECO:0000313" key="2">
    <source>
        <dbReference type="Proteomes" id="UP000242188"/>
    </source>
</evidence>
<accession>A0A210PIL6</accession>
<evidence type="ECO:0000313" key="1">
    <source>
        <dbReference type="EMBL" id="OWF36322.1"/>
    </source>
</evidence>
<gene>
    <name evidence="1" type="ORF">KP79_PYT07932</name>
</gene>
<comment type="caution">
    <text evidence="1">The sequence shown here is derived from an EMBL/GenBank/DDBJ whole genome shotgun (WGS) entry which is preliminary data.</text>
</comment>
<sequence>MSLQTVLLTSCSHVMSLHKCFSPRAPSSNPYLQSYSLRAPLSCPYIQSNPPRAPSSCPYRQ</sequence>
<dbReference type="AlphaFoldDB" id="A0A210PIL6"/>
<organism evidence="1 2">
    <name type="scientific">Mizuhopecten yessoensis</name>
    <name type="common">Japanese scallop</name>
    <name type="synonym">Patinopecten yessoensis</name>
    <dbReference type="NCBI Taxonomy" id="6573"/>
    <lineage>
        <taxon>Eukaryota</taxon>
        <taxon>Metazoa</taxon>
        <taxon>Spiralia</taxon>
        <taxon>Lophotrochozoa</taxon>
        <taxon>Mollusca</taxon>
        <taxon>Bivalvia</taxon>
        <taxon>Autobranchia</taxon>
        <taxon>Pteriomorphia</taxon>
        <taxon>Pectinida</taxon>
        <taxon>Pectinoidea</taxon>
        <taxon>Pectinidae</taxon>
        <taxon>Mizuhopecten</taxon>
    </lineage>
</organism>
<reference evidence="1 2" key="1">
    <citation type="journal article" date="2017" name="Nat. Ecol. Evol.">
        <title>Scallop genome provides insights into evolution of bilaterian karyotype and development.</title>
        <authorList>
            <person name="Wang S."/>
            <person name="Zhang J."/>
            <person name="Jiao W."/>
            <person name="Li J."/>
            <person name="Xun X."/>
            <person name="Sun Y."/>
            <person name="Guo X."/>
            <person name="Huan P."/>
            <person name="Dong B."/>
            <person name="Zhang L."/>
            <person name="Hu X."/>
            <person name="Sun X."/>
            <person name="Wang J."/>
            <person name="Zhao C."/>
            <person name="Wang Y."/>
            <person name="Wang D."/>
            <person name="Huang X."/>
            <person name="Wang R."/>
            <person name="Lv J."/>
            <person name="Li Y."/>
            <person name="Zhang Z."/>
            <person name="Liu B."/>
            <person name="Lu W."/>
            <person name="Hui Y."/>
            <person name="Liang J."/>
            <person name="Zhou Z."/>
            <person name="Hou R."/>
            <person name="Li X."/>
            <person name="Liu Y."/>
            <person name="Li H."/>
            <person name="Ning X."/>
            <person name="Lin Y."/>
            <person name="Zhao L."/>
            <person name="Xing Q."/>
            <person name="Dou J."/>
            <person name="Li Y."/>
            <person name="Mao J."/>
            <person name="Guo H."/>
            <person name="Dou H."/>
            <person name="Li T."/>
            <person name="Mu C."/>
            <person name="Jiang W."/>
            <person name="Fu Q."/>
            <person name="Fu X."/>
            <person name="Miao Y."/>
            <person name="Liu J."/>
            <person name="Yu Q."/>
            <person name="Li R."/>
            <person name="Liao H."/>
            <person name="Li X."/>
            <person name="Kong Y."/>
            <person name="Jiang Z."/>
            <person name="Chourrout D."/>
            <person name="Li R."/>
            <person name="Bao Z."/>
        </authorList>
    </citation>
    <scope>NUCLEOTIDE SEQUENCE [LARGE SCALE GENOMIC DNA]</scope>
    <source>
        <strain evidence="1 2">PY_sf001</strain>
    </source>
</reference>
<dbReference type="Proteomes" id="UP000242188">
    <property type="component" value="Unassembled WGS sequence"/>
</dbReference>
<protein>
    <submittedName>
        <fullName evidence="1">Uncharacterized protein</fullName>
    </submittedName>
</protein>